<dbReference type="AlphaFoldDB" id="A0A392UBS1"/>
<organism evidence="2 3">
    <name type="scientific">Trifolium medium</name>
    <dbReference type="NCBI Taxonomy" id="97028"/>
    <lineage>
        <taxon>Eukaryota</taxon>
        <taxon>Viridiplantae</taxon>
        <taxon>Streptophyta</taxon>
        <taxon>Embryophyta</taxon>
        <taxon>Tracheophyta</taxon>
        <taxon>Spermatophyta</taxon>
        <taxon>Magnoliopsida</taxon>
        <taxon>eudicotyledons</taxon>
        <taxon>Gunneridae</taxon>
        <taxon>Pentapetalae</taxon>
        <taxon>rosids</taxon>
        <taxon>fabids</taxon>
        <taxon>Fabales</taxon>
        <taxon>Fabaceae</taxon>
        <taxon>Papilionoideae</taxon>
        <taxon>50 kb inversion clade</taxon>
        <taxon>NPAAA clade</taxon>
        <taxon>Hologalegina</taxon>
        <taxon>IRL clade</taxon>
        <taxon>Trifolieae</taxon>
        <taxon>Trifolium</taxon>
    </lineage>
</organism>
<comment type="caution">
    <text evidence="2">The sequence shown here is derived from an EMBL/GenBank/DDBJ whole genome shotgun (WGS) entry which is preliminary data.</text>
</comment>
<evidence type="ECO:0000256" key="1">
    <source>
        <dbReference type="SAM" id="MobiDB-lite"/>
    </source>
</evidence>
<dbReference type="EMBL" id="LXQA010764600">
    <property type="protein sequence ID" value="MCI69870.1"/>
    <property type="molecule type" value="Genomic_DNA"/>
</dbReference>
<feature type="compositionally biased region" description="Polar residues" evidence="1">
    <location>
        <begin position="10"/>
        <end position="41"/>
    </location>
</feature>
<reference evidence="2 3" key="1">
    <citation type="journal article" date="2018" name="Front. Plant Sci.">
        <title>Red Clover (Trifolium pratense) and Zigzag Clover (T. medium) - A Picture of Genomic Similarities and Differences.</title>
        <authorList>
            <person name="Dluhosova J."/>
            <person name="Istvanek J."/>
            <person name="Nedelnik J."/>
            <person name="Repkova J."/>
        </authorList>
    </citation>
    <scope>NUCLEOTIDE SEQUENCE [LARGE SCALE GENOMIC DNA]</scope>
    <source>
        <strain evidence="3">cv. 10/8</strain>
        <tissue evidence="2">Leaf</tissue>
    </source>
</reference>
<name>A0A392UBS1_9FABA</name>
<evidence type="ECO:0000313" key="3">
    <source>
        <dbReference type="Proteomes" id="UP000265520"/>
    </source>
</evidence>
<keyword evidence="3" id="KW-1185">Reference proteome</keyword>
<sequence>MSDLYLSENPFKSLNVESDVTASGTSKSASNVDASGNTSENLGLEKPMSVENLGEDSSNPNVDVNPDAEASTKA</sequence>
<evidence type="ECO:0000313" key="2">
    <source>
        <dbReference type="EMBL" id="MCI69870.1"/>
    </source>
</evidence>
<feature type="region of interest" description="Disordered" evidence="1">
    <location>
        <begin position="1"/>
        <end position="74"/>
    </location>
</feature>
<dbReference type="Proteomes" id="UP000265520">
    <property type="component" value="Unassembled WGS sequence"/>
</dbReference>
<accession>A0A392UBS1</accession>
<protein>
    <submittedName>
        <fullName evidence="2">Uncharacterized protein</fullName>
    </submittedName>
</protein>
<feature type="non-terminal residue" evidence="2">
    <location>
        <position position="74"/>
    </location>
</feature>
<proteinExistence type="predicted"/>